<evidence type="ECO:0000313" key="2">
    <source>
        <dbReference type="Proteomes" id="UP000799118"/>
    </source>
</evidence>
<reference evidence="1" key="1">
    <citation type="journal article" date="2019" name="Environ. Microbiol.">
        <title>Fungal ecological strategies reflected in gene transcription - a case study of two litter decomposers.</title>
        <authorList>
            <person name="Barbi F."/>
            <person name="Kohler A."/>
            <person name="Barry K."/>
            <person name="Baskaran P."/>
            <person name="Daum C."/>
            <person name="Fauchery L."/>
            <person name="Ihrmark K."/>
            <person name="Kuo A."/>
            <person name="LaButti K."/>
            <person name="Lipzen A."/>
            <person name="Morin E."/>
            <person name="Grigoriev I.V."/>
            <person name="Henrissat B."/>
            <person name="Lindahl B."/>
            <person name="Martin F."/>
        </authorList>
    </citation>
    <scope>NUCLEOTIDE SEQUENCE</scope>
    <source>
        <strain evidence="1">JB14</strain>
    </source>
</reference>
<proteinExistence type="predicted"/>
<dbReference type="AlphaFoldDB" id="A0A6A4HSS4"/>
<accession>A0A6A4HSS4</accession>
<name>A0A6A4HSS4_9AGAR</name>
<sequence length="238" mass="26926">MVSPRFSLTQRMSNDSETSNFGKSAIKELESTFNRCALCLTWPNGMLHDYPILDHAERGTILLEEAIDYHLVSSTFSRKHAENGIRLCPTCHLSWMTSMEGMLPALAFIPCVEISRYILRKLQEDRDTTVDQILVDLENDTDPEAVEARCFQDLYQLLPAPQSPTPNAIATSFFPDLVHYGDGESREGKPLGRRKTRTLYRIFDGAKIPKDIKHTRLGQIATAPVSHVGVKKDRSKLY</sequence>
<organism evidence="1 2">
    <name type="scientific">Gymnopus androsaceus JB14</name>
    <dbReference type="NCBI Taxonomy" id="1447944"/>
    <lineage>
        <taxon>Eukaryota</taxon>
        <taxon>Fungi</taxon>
        <taxon>Dikarya</taxon>
        <taxon>Basidiomycota</taxon>
        <taxon>Agaricomycotina</taxon>
        <taxon>Agaricomycetes</taxon>
        <taxon>Agaricomycetidae</taxon>
        <taxon>Agaricales</taxon>
        <taxon>Marasmiineae</taxon>
        <taxon>Omphalotaceae</taxon>
        <taxon>Gymnopus</taxon>
    </lineage>
</organism>
<dbReference type="Proteomes" id="UP000799118">
    <property type="component" value="Unassembled WGS sequence"/>
</dbReference>
<evidence type="ECO:0000313" key="1">
    <source>
        <dbReference type="EMBL" id="KAE9399785.1"/>
    </source>
</evidence>
<gene>
    <name evidence="1" type="ORF">BT96DRAFT_678598</name>
</gene>
<keyword evidence="2" id="KW-1185">Reference proteome</keyword>
<dbReference type="EMBL" id="ML769464">
    <property type="protein sequence ID" value="KAE9399785.1"/>
    <property type="molecule type" value="Genomic_DNA"/>
</dbReference>
<protein>
    <submittedName>
        <fullName evidence="1">Uncharacterized protein</fullName>
    </submittedName>
</protein>